<comment type="caution">
    <text evidence="2">The sequence shown here is derived from an EMBL/GenBank/DDBJ whole genome shotgun (WGS) entry which is preliminary data.</text>
</comment>
<keyword evidence="3" id="KW-1185">Reference proteome</keyword>
<feature type="transmembrane region" description="Helical" evidence="1">
    <location>
        <begin position="99"/>
        <end position="117"/>
    </location>
</feature>
<feature type="transmembrane region" description="Helical" evidence="1">
    <location>
        <begin position="7"/>
        <end position="29"/>
    </location>
</feature>
<gene>
    <name evidence="2" type="ORF">GHK86_10895</name>
</gene>
<sequence length="159" mass="16701">MLRRLQIVILAPFSILLVLSVGSFVYAGYLTVQLAFNTSWSSGGVSDNIVQALQVIDVCLIGTAALVIAAEALVMFMANADASRGVAWLGPDSVDSLKNRALSMVVLILVVTFLEVVVHPQNGRSELELGLAVATVIVSIALYLLASRSNTGGAGRSQV</sequence>
<keyword evidence="1" id="KW-0472">Membrane</keyword>
<dbReference type="Proteomes" id="UP000437736">
    <property type="component" value="Unassembled WGS sequence"/>
</dbReference>
<organism evidence="2 3">
    <name type="scientific">Acidiferrimicrobium australe</name>
    <dbReference type="NCBI Taxonomy" id="2664430"/>
    <lineage>
        <taxon>Bacteria</taxon>
        <taxon>Bacillati</taxon>
        <taxon>Actinomycetota</taxon>
        <taxon>Acidimicrobiia</taxon>
        <taxon>Acidimicrobiales</taxon>
        <taxon>Acidimicrobiaceae</taxon>
        <taxon>Acidiferrimicrobium</taxon>
    </lineage>
</organism>
<protein>
    <recommendedName>
        <fullName evidence="4">YqhA family protein</fullName>
    </recommendedName>
</protein>
<reference evidence="2 3" key="1">
    <citation type="submission" date="2019-11" db="EMBL/GenBank/DDBJ databases">
        <title>Acidiferrimicrobium australis gen. nov., sp. nov., an acidophilic and obligately heterotrophic, member of the Actinobacteria that catalyses dissimilatory oxido- reduction of iron isolated from metal-rich acidic water in Chile.</title>
        <authorList>
            <person name="Gonzalez D."/>
            <person name="Huber K."/>
            <person name="Hedrich S."/>
            <person name="Rojas-Villalobos C."/>
            <person name="Quatrini R."/>
            <person name="Dinamarca M.A."/>
            <person name="Schwarz A."/>
            <person name="Canales C."/>
            <person name="Nancucheo I."/>
        </authorList>
    </citation>
    <scope>NUCLEOTIDE SEQUENCE [LARGE SCALE GENOMIC DNA]</scope>
    <source>
        <strain evidence="2 3">USS-CCA1</strain>
    </source>
</reference>
<keyword evidence="1" id="KW-0812">Transmembrane</keyword>
<accession>A0ABW9QTP3</accession>
<proteinExistence type="predicted"/>
<evidence type="ECO:0000256" key="1">
    <source>
        <dbReference type="SAM" id="Phobius"/>
    </source>
</evidence>
<evidence type="ECO:0000313" key="2">
    <source>
        <dbReference type="EMBL" id="MST33225.1"/>
    </source>
</evidence>
<evidence type="ECO:0000313" key="3">
    <source>
        <dbReference type="Proteomes" id="UP000437736"/>
    </source>
</evidence>
<dbReference type="Pfam" id="PF03350">
    <property type="entry name" value="UPF0114"/>
    <property type="match status" value="1"/>
</dbReference>
<evidence type="ECO:0008006" key="4">
    <source>
        <dbReference type="Google" id="ProtNLM"/>
    </source>
</evidence>
<dbReference type="EMBL" id="WJHE01000527">
    <property type="protein sequence ID" value="MST33225.1"/>
    <property type="molecule type" value="Genomic_DNA"/>
</dbReference>
<dbReference type="InterPro" id="IPR005134">
    <property type="entry name" value="UPF0114"/>
</dbReference>
<feature type="transmembrane region" description="Helical" evidence="1">
    <location>
        <begin position="49"/>
        <end position="78"/>
    </location>
</feature>
<keyword evidence="1" id="KW-1133">Transmembrane helix</keyword>
<feature type="transmembrane region" description="Helical" evidence="1">
    <location>
        <begin position="129"/>
        <end position="146"/>
    </location>
</feature>
<name>A0ABW9QTP3_9ACTN</name>